<sequence>MDDLVINLVLPLSMAGSMIVFSQEKDEAARPLVTNDRAFHNILEIVTGSSADGLALPQVTHIKGDNFSVEGPDEDVNYVLSALIVDPSHRRAFARTESQQSPPGFTRLHFNQDWHDKRKSTFPAERLQKNIVRNSHLYLDKEGYILRSKFVRCLRRSLHYYVHNQDKELDEFRCKVGSEPKIRFSHHGPAITVDREFTVLRILLSSDYVVSIPCIRWPKEASEWPNRKRVWPSKIIVKTIIEGGCHIVGKNHKLGHDPREFIFSFSVCEKMLSQTLSIHQKRCYMLLKFLFKYYIDKVKRGLTTYYCKMTLFWICERIPMAEWREDNPVECLMWLLSDLKGYLQVHHLPNYFIPKRNMIDHMSTASVEACLRDVENVMKAPISIILELTEKHRFSWFSRDVSLKKILHPHLSEGICTQNMFRMCVLQYISVMLDKGEIYLALSMICGTESCEVIPETEYSLKCLEDVIEQCDEDDDVVCIKGLLANIFHQRAEECRKSGNERSGLKYKNMSLKTYQEILNDVGNHIWIYGAYYDFLSACGSWTTLLRHFLSVVHPQTKRIRGFLFTSGVYTAITPHNFLTANRSIFHILEECVIPSTAYILFKVIATYNAVDKNVTCFENELNLVQQLRKAVSLLDKWVILKCKLFPEMNDDFLIYLNGRARLIAGDIDRGCGLLQAAVEYSMTFYKFECRLASEKEEVPTLEPQKKSRYHPYGPSKNFRQKQIRHDANKLFSELKFRSSELYIKPFIHY</sequence>
<dbReference type="PANTHER" id="PTHR10656:SF69">
    <property type="entry name" value="MAB-21-LIKE HHH_H2TH-LIKE DOMAIN-CONTAINING PROTEIN"/>
    <property type="match status" value="1"/>
</dbReference>
<dbReference type="InterPro" id="IPR046906">
    <property type="entry name" value="Mab-21_HhH/H2TH-like"/>
</dbReference>
<dbReference type="InterPro" id="IPR046903">
    <property type="entry name" value="Mab-21-like_nuc_Trfase"/>
</dbReference>
<name>A0ABD3T4L9_SINWO</name>
<evidence type="ECO:0000313" key="5">
    <source>
        <dbReference type="Proteomes" id="UP001634394"/>
    </source>
</evidence>
<dbReference type="AlphaFoldDB" id="A0ABD3T4L9"/>
<evidence type="ECO:0000259" key="3">
    <source>
        <dbReference type="Pfam" id="PF20266"/>
    </source>
</evidence>
<comment type="similarity">
    <text evidence="1">Belongs to the mab-21 family.</text>
</comment>
<accession>A0ABD3T4L9</accession>
<evidence type="ECO:0008006" key="6">
    <source>
        <dbReference type="Google" id="ProtNLM"/>
    </source>
</evidence>
<feature type="domain" description="Mab-21-like nucleotidyltransferase" evidence="2">
    <location>
        <begin position="93"/>
        <end position="272"/>
    </location>
</feature>
<evidence type="ECO:0000313" key="4">
    <source>
        <dbReference type="EMBL" id="KAL3831861.1"/>
    </source>
</evidence>
<protein>
    <recommendedName>
        <fullName evidence="6">Mab-21-like HhH/H2TH-like domain-containing protein</fullName>
    </recommendedName>
</protein>
<evidence type="ECO:0000259" key="2">
    <source>
        <dbReference type="Pfam" id="PF03281"/>
    </source>
</evidence>
<dbReference type="Pfam" id="PF03281">
    <property type="entry name" value="Mab-21"/>
    <property type="match status" value="1"/>
</dbReference>
<gene>
    <name evidence="4" type="ORF">ACJMK2_023558</name>
</gene>
<evidence type="ECO:0000256" key="1">
    <source>
        <dbReference type="ARBA" id="ARBA00008307"/>
    </source>
</evidence>
<comment type="caution">
    <text evidence="4">The sequence shown here is derived from an EMBL/GenBank/DDBJ whole genome shotgun (WGS) entry which is preliminary data.</text>
</comment>
<proteinExistence type="inferred from homology"/>
<dbReference type="Gene3D" id="1.10.1410.40">
    <property type="match status" value="1"/>
</dbReference>
<dbReference type="EMBL" id="JBJQND010000019">
    <property type="protein sequence ID" value="KAL3831861.1"/>
    <property type="molecule type" value="Genomic_DNA"/>
</dbReference>
<dbReference type="SMART" id="SM01265">
    <property type="entry name" value="Mab-21"/>
    <property type="match status" value="1"/>
</dbReference>
<dbReference type="Proteomes" id="UP001634394">
    <property type="component" value="Unassembled WGS sequence"/>
</dbReference>
<dbReference type="InterPro" id="IPR024810">
    <property type="entry name" value="MAB21L/cGLR"/>
</dbReference>
<feature type="domain" description="Mab-21-like HhH/H2TH-like" evidence="3">
    <location>
        <begin position="280"/>
        <end position="375"/>
    </location>
</feature>
<keyword evidence="5" id="KW-1185">Reference proteome</keyword>
<dbReference type="PANTHER" id="PTHR10656">
    <property type="entry name" value="CELL FATE DETERMINING PROTEIN MAB21-RELATED"/>
    <property type="match status" value="1"/>
</dbReference>
<reference evidence="4 5" key="1">
    <citation type="submission" date="2024-11" db="EMBL/GenBank/DDBJ databases">
        <title>Chromosome-level genome assembly of the freshwater bivalve Anodonta woodiana.</title>
        <authorList>
            <person name="Chen X."/>
        </authorList>
    </citation>
    <scope>NUCLEOTIDE SEQUENCE [LARGE SCALE GENOMIC DNA]</scope>
    <source>
        <strain evidence="4">MN2024</strain>
        <tissue evidence="4">Gills</tissue>
    </source>
</reference>
<organism evidence="4 5">
    <name type="scientific">Sinanodonta woodiana</name>
    <name type="common">Chinese pond mussel</name>
    <name type="synonym">Anodonta woodiana</name>
    <dbReference type="NCBI Taxonomy" id="1069815"/>
    <lineage>
        <taxon>Eukaryota</taxon>
        <taxon>Metazoa</taxon>
        <taxon>Spiralia</taxon>
        <taxon>Lophotrochozoa</taxon>
        <taxon>Mollusca</taxon>
        <taxon>Bivalvia</taxon>
        <taxon>Autobranchia</taxon>
        <taxon>Heteroconchia</taxon>
        <taxon>Palaeoheterodonta</taxon>
        <taxon>Unionida</taxon>
        <taxon>Unionoidea</taxon>
        <taxon>Unionidae</taxon>
        <taxon>Unioninae</taxon>
        <taxon>Sinanodonta</taxon>
    </lineage>
</organism>
<dbReference type="Pfam" id="PF20266">
    <property type="entry name" value="Mab-21_C"/>
    <property type="match status" value="1"/>
</dbReference>